<organism evidence="1 2">
    <name type="scientific">Halopiger aswanensis</name>
    <dbReference type="NCBI Taxonomy" id="148449"/>
    <lineage>
        <taxon>Archaea</taxon>
        <taxon>Methanobacteriati</taxon>
        <taxon>Methanobacteriota</taxon>
        <taxon>Stenosarchaea group</taxon>
        <taxon>Halobacteria</taxon>
        <taxon>Halobacteriales</taxon>
        <taxon>Natrialbaceae</taxon>
        <taxon>Halopiger</taxon>
    </lineage>
</organism>
<dbReference type="EMBL" id="RAPO01000007">
    <property type="protein sequence ID" value="RKD87980.1"/>
    <property type="molecule type" value="Genomic_DNA"/>
</dbReference>
<evidence type="ECO:0000313" key="1">
    <source>
        <dbReference type="EMBL" id="RKD87980.1"/>
    </source>
</evidence>
<dbReference type="AlphaFoldDB" id="A0A419VY21"/>
<protein>
    <submittedName>
        <fullName evidence="1">Uncharacterized protein</fullName>
    </submittedName>
</protein>
<name>A0A419VY21_9EURY</name>
<evidence type="ECO:0000313" key="2">
    <source>
        <dbReference type="Proteomes" id="UP000283805"/>
    </source>
</evidence>
<comment type="caution">
    <text evidence="1">The sequence shown here is derived from an EMBL/GenBank/DDBJ whole genome shotgun (WGS) entry which is preliminary data.</text>
</comment>
<reference evidence="1 2" key="1">
    <citation type="submission" date="2018-09" db="EMBL/GenBank/DDBJ databases">
        <title>Genomic Encyclopedia of Archaeal and Bacterial Type Strains, Phase II (KMG-II): from individual species to whole genera.</title>
        <authorList>
            <person name="Goeker M."/>
        </authorList>
    </citation>
    <scope>NUCLEOTIDE SEQUENCE [LARGE SCALE GENOMIC DNA]</scope>
    <source>
        <strain evidence="1 2">DSM 13151</strain>
    </source>
</reference>
<proteinExistence type="predicted"/>
<accession>A0A419VY21</accession>
<keyword evidence="2" id="KW-1185">Reference proteome</keyword>
<gene>
    <name evidence="1" type="ORF">ATJ93_4465</name>
</gene>
<dbReference type="Proteomes" id="UP000283805">
    <property type="component" value="Unassembled WGS sequence"/>
</dbReference>
<sequence>MTMWDCVSLVLVRFVYENAVVSRNTMLERWVSSLQK</sequence>